<name>A0AAX6E6Q8_IRIPA</name>
<feature type="domain" description="Bulb-type lectin" evidence="2">
    <location>
        <begin position="31"/>
        <end position="140"/>
    </location>
</feature>
<dbReference type="GO" id="GO:0051707">
    <property type="term" value="P:response to other organism"/>
    <property type="evidence" value="ECO:0007669"/>
    <property type="project" value="UniProtKB-ARBA"/>
</dbReference>
<feature type="chain" id="PRO_5043892795" evidence="1">
    <location>
        <begin position="29"/>
        <end position="269"/>
    </location>
</feature>
<proteinExistence type="predicted"/>
<comment type="caution">
    <text evidence="3">The sequence shown here is derived from an EMBL/GenBank/DDBJ whole genome shotgun (WGS) entry which is preliminary data.</text>
</comment>
<dbReference type="Gene3D" id="2.90.10.10">
    <property type="entry name" value="Bulb-type lectin domain"/>
    <property type="match status" value="2"/>
</dbReference>
<evidence type="ECO:0000313" key="4">
    <source>
        <dbReference type="Proteomes" id="UP001140949"/>
    </source>
</evidence>
<feature type="domain" description="Bulb-type lectin" evidence="2">
    <location>
        <begin position="161"/>
        <end position="269"/>
    </location>
</feature>
<sequence length="269" mass="28667">MAVSLSTFLILSSVLLSTLFSVPPLAFAEESNVLLTGGVLATDSQLSYLGLSFVMQDDCNLVLYNKGSGFQSNTHANGVNCSLTLNDLGQLIIHSSDKSTVWTSPVSTTGKKGKYAAVLRPDGQVAVYGPALWSTPALSSNADAADDGADRARLANIPMVRNVLFSSQILYDNAKLASRDYTFVMQNDCNLALVKAADGVKWQSGTSGKGRNCFVRLDHQGQLAVQDDHYKTVWSSKPAGKTSGDYVLVLQINGQAVVYGPSVWSTSST</sequence>
<dbReference type="EMBL" id="JANAVB010039418">
    <property type="protein sequence ID" value="KAJ6799694.1"/>
    <property type="molecule type" value="Genomic_DNA"/>
</dbReference>
<dbReference type="Proteomes" id="UP001140949">
    <property type="component" value="Unassembled WGS sequence"/>
</dbReference>
<protein>
    <submittedName>
        <fullName evidence="3">Mannose-specific lectin 3-like</fullName>
    </submittedName>
</protein>
<accession>A0AAX6E6Q8</accession>
<evidence type="ECO:0000259" key="2">
    <source>
        <dbReference type="PROSITE" id="PS50927"/>
    </source>
</evidence>
<dbReference type="PROSITE" id="PS50927">
    <property type="entry name" value="BULB_LECTIN"/>
    <property type="match status" value="2"/>
</dbReference>
<dbReference type="SMART" id="SM00108">
    <property type="entry name" value="B_lectin"/>
    <property type="match status" value="2"/>
</dbReference>
<dbReference type="InterPro" id="IPR001480">
    <property type="entry name" value="Bulb-type_lectin_dom"/>
</dbReference>
<dbReference type="InterPro" id="IPR036426">
    <property type="entry name" value="Bulb-type_lectin_dom_sf"/>
</dbReference>
<evidence type="ECO:0000313" key="3">
    <source>
        <dbReference type="EMBL" id="KAJ6799694.1"/>
    </source>
</evidence>
<dbReference type="CDD" id="cd00028">
    <property type="entry name" value="B_lectin"/>
    <property type="match status" value="1"/>
</dbReference>
<keyword evidence="1" id="KW-0732">Signal</keyword>
<evidence type="ECO:0000256" key="1">
    <source>
        <dbReference type="SAM" id="SignalP"/>
    </source>
</evidence>
<reference evidence="3" key="2">
    <citation type="submission" date="2023-04" db="EMBL/GenBank/DDBJ databases">
        <authorList>
            <person name="Bruccoleri R.E."/>
            <person name="Oakeley E.J."/>
            <person name="Faust A.-M."/>
            <person name="Dessus-Babus S."/>
            <person name="Altorfer M."/>
            <person name="Burckhardt D."/>
            <person name="Oertli M."/>
            <person name="Naumann U."/>
            <person name="Petersen F."/>
            <person name="Wong J."/>
        </authorList>
    </citation>
    <scope>NUCLEOTIDE SEQUENCE</scope>
    <source>
        <strain evidence="3">GSM-AAB239-AS_SAM_17_03QT</strain>
        <tissue evidence="3">Leaf</tissue>
    </source>
</reference>
<dbReference type="SUPFAM" id="SSF51110">
    <property type="entry name" value="alpha-D-mannose-specific plant lectins"/>
    <property type="match status" value="2"/>
</dbReference>
<keyword evidence="4" id="KW-1185">Reference proteome</keyword>
<feature type="signal peptide" evidence="1">
    <location>
        <begin position="1"/>
        <end position="28"/>
    </location>
</feature>
<dbReference type="AlphaFoldDB" id="A0AAX6E6Q8"/>
<organism evidence="3 4">
    <name type="scientific">Iris pallida</name>
    <name type="common">Sweet iris</name>
    <dbReference type="NCBI Taxonomy" id="29817"/>
    <lineage>
        <taxon>Eukaryota</taxon>
        <taxon>Viridiplantae</taxon>
        <taxon>Streptophyta</taxon>
        <taxon>Embryophyta</taxon>
        <taxon>Tracheophyta</taxon>
        <taxon>Spermatophyta</taxon>
        <taxon>Magnoliopsida</taxon>
        <taxon>Liliopsida</taxon>
        <taxon>Asparagales</taxon>
        <taxon>Iridaceae</taxon>
        <taxon>Iridoideae</taxon>
        <taxon>Irideae</taxon>
        <taxon>Iris</taxon>
    </lineage>
</organism>
<gene>
    <name evidence="3" type="ORF">M6B38_205785</name>
</gene>
<reference evidence="3" key="1">
    <citation type="journal article" date="2023" name="GigaByte">
        <title>Genome assembly of the bearded iris, Iris pallida Lam.</title>
        <authorList>
            <person name="Bruccoleri R.E."/>
            <person name="Oakeley E.J."/>
            <person name="Faust A.M.E."/>
            <person name="Altorfer M."/>
            <person name="Dessus-Babus S."/>
            <person name="Burckhardt D."/>
            <person name="Oertli M."/>
            <person name="Naumann U."/>
            <person name="Petersen F."/>
            <person name="Wong J."/>
        </authorList>
    </citation>
    <scope>NUCLEOTIDE SEQUENCE</scope>
    <source>
        <strain evidence="3">GSM-AAB239-AS_SAM_17_03QT</strain>
    </source>
</reference>